<dbReference type="SUPFAM" id="SSF54211">
    <property type="entry name" value="Ribosomal protein S5 domain 2-like"/>
    <property type="match status" value="1"/>
</dbReference>
<keyword evidence="4 15" id="KW-0444">Lipid biosynthesis</keyword>
<dbReference type="InterPro" id="IPR036554">
    <property type="entry name" value="GHMP_kinase_C_sf"/>
</dbReference>
<sequence length="386" mass="41267">MTENTTRASTFAPVNIAVIKYWGKRDTKLNLPTNASLSVTLSQDDLRTHTTASCSPSFTADSLTLNNADQDISGARTQACLRELRSLRAALESKDSSLPKLSTQPLKIVSENNFPTAAGLASSAAGFAALIRAIADLYQLPSSPTELSRIARQGSGSACRSLMGGYVAWRKGDKADGSDSEAYEVQPASHWPEMRAIILVASAEKKDVSSTAGMQQTVASSALFAHRAEVVVPQRMAAMEEAVKAKDFEAFADLSMKDSNNFHACCLDTQPPIFYMNDTSRAAVRLVEAINASHPEGKKYAAYTFDAGPNAVVYYLEKDADTVAGTFKTLLGDKTGWSGANGEKIKARQGSLEGTEVAGEALKKGISRVILTSVGDGPRKTEEHLC</sequence>
<dbReference type="GO" id="GO:0005524">
    <property type="term" value="F:ATP binding"/>
    <property type="evidence" value="ECO:0007669"/>
    <property type="project" value="UniProtKB-UniRule"/>
</dbReference>
<evidence type="ECO:0000256" key="15">
    <source>
        <dbReference type="RuleBase" id="RU363086"/>
    </source>
</evidence>
<dbReference type="GO" id="GO:0016126">
    <property type="term" value="P:sterol biosynthetic process"/>
    <property type="evidence" value="ECO:0007669"/>
    <property type="project" value="UniProtKB-KW"/>
</dbReference>
<reference evidence="18 19" key="1">
    <citation type="submission" date="2016-03" db="EMBL/GenBank/DDBJ databases">
        <authorList>
            <person name="Ploux O."/>
        </authorList>
    </citation>
    <scope>NUCLEOTIDE SEQUENCE [LARGE SCALE GENOMIC DNA]</scope>
    <source>
        <strain evidence="18 19">URUG2</strain>
    </source>
</reference>
<dbReference type="GeneID" id="35605407"/>
<dbReference type="EMBL" id="FJUY01000022">
    <property type="protein sequence ID" value="CZT24635.1"/>
    <property type="molecule type" value="Genomic_DNA"/>
</dbReference>
<dbReference type="PIRSF" id="PIRSF015950">
    <property type="entry name" value="Mev_P_decrbx"/>
    <property type="match status" value="1"/>
</dbReference>
<evidence type="ECO:0000259" key="17">
    <source>
        <dbReference type="Pfam" id="PF22700"/>
    </source>
</evidence>
<keyword evidence="11 15" id="KW-0753">Steroid metabolism</keyword>
<evidence type="ECO:0000256" key="12">
    <source>
        <dbReference type="ARBA" id="ARBA00023239"/>
    </source>
</evidence>
<keyword evidence="7 15" id="KW-0752">Steroid biosynthesis</keyword>
<evidence type="ECO:0000256" key="10">
    <source>
        <dbReference type="ARBA" id="ARBA00023166"/>
    </source>
</evidence>
<keyword evidence="19" id="KW-1185">Reference proteome</keyword>
<dbReference type="EC" id="4.1.1.33" evidence="3 14"/>
<dbReference type="InterPro" id="IPR005935">
    <property type="entry name" value="Mev_decarb"/>
</dbReference>
<comment type="similarity">
    <text evidence="2 14 15">Belongs to the diphosphomevalonate decarboxylase family.</text>
</comment>
<dbReference type="InterPro" id="IPR029765">
    <property type="entry name" value="Mev_diP_decarb"/>
</dbReference>
<accession>A0A2D3VFG9</accession>
<evidence type="ECO:0000256" key="11">
    <source>
        <dbReference type="ARBA" id="ARBA00023221"/>
    </source>
</evidence>
<dbReference type="GO" id="GO:0004163">
    <property type="term" value="F:diphosphomevalonate decarboxylase activity"/>
    <property type="evidence" value="ECO:0007669"/>
    <property type="project" value="UniProtKB-UniRule"/>
</dbReference>
<dbReference type="PANTHER" id="PTHR10977:SF3">
    <property type="entry name" value="DIPHOSPHOMEVALONATE DECARBOXYLASE"/>
    <property type="match status" value="1"/>
</dbReference>
<dbReference type="PANTHER" id="PTHR10977">
    <property type="entry name" value="DIPHOSPHOMEVALONATE DECARBOXYLASE"/>
    <property type="match status" value="1"/>
</dbReference>
<protein>
    <recommendedName>
        <fullName evidence="3 14">Diphosphomevalonate decarboxylase</fullName>
        <ecNumber evidence="3 14">4.1.1.33</ecNumber>
    </recommendedName>
</protein>
<dbReference type="FunFam" id="3.30.70.890:FF:000005">
    <property type="entry name" value="Diphosphomevalonate decarboxylase"/>
    <property type="match status" value="1"/>
</dbReference>
<organism evidence="18 19">
    <name type="scientific">Ramularia collo-cygni</name>
    <dbReference type="NCBI Taxonomy" id="112498"/>
    <lineage>
        <taxon>Eukaryota</taxon>
        <taxon>Fungi</taxon>
        <taxon>Dikarya</taxon>
        <taxon>Ascomycota</taxon>
        <taxon>Pezizomycotina</taxon>
        <taxon>Dothideomycetes</taxon>
        <taxon>Dothideomycetidae</taxon>
        <taxon>Mycosphaerellales</taxon>
        <taxon>Mycosphaerellaceae</taxon>
        <taxon>Ramularia</taxon>
    </lineage>
</organism>
<dbReference type="AlphaFoldDB" id="A0A2D3VFG9"/>
<evidence type="ECO:0000256" key="13">
    <source>
        <dbReference type="ARBA" id="ARBA00048416"/>
    </source>
</evidence>
<dbReference type="NCBIfam" id="TIGR01240">
    <property type="entry name" value="mevDPdecarb"/>
    <property type="match status" value="1"/>
</dbReference>
<name>A0A2D3VFG9_9PEZI</name>
<dbReference type="Gene3D" id="3.30.230.10">
    <property type="match status" value="1"/>
</dbReference>
<feature type="domain" description="Mvd1 C-terminal" evidence="16">
    <location>
        <begin position="196"/>
        <end position="380"/>
    </location>
</feature>
<dbReference type="RefSeq" id="XP_023631359.1">
    <property type="nucleotide sequence ID" value="XM_023775591.1"/>
</dbReference>
<dbReference type="GO" id="GO:0019287">
    <property type="term" value="P:isopentenyl diphosphate biosynthetic process, mevalonate pathway"/>
    <property type="evidence" value="ECO:0007669"/>
    <property type="project" value="UniProtKB-UniRule"/>
</dbReference>
<dbReference type="STRING" id="112498.A0A2D3VFG9"/>
<evidence type="ECO:0000256" key="8">
    <source>
        <dbReference type="ARBA" id="ARBA00023011"/>
    </source>
</evidence>
<evidence type="ECO:0000313" key="19">
    <source>
        <dbReference type="Proteomes" id="UP000225277"/>
    </source>
</evidence>
<evidence type="ECO:0000256" key="14">
    <source>
        <dbReference type="PIRNR" id="PIRNR015950"/>
    </source>
</evidence>
<dbReference type="SUPFAM" id="SSF55060">
    <property type="entry name" value="GHMP Kinase, C-terminal domain"/>
    <property type="match status" value="1"/>
</dbReference>
<keyword evidence="12 14" id="KW-0456">Lyase</keyword>
<keyword evidence="9 14" id="KW-0443">Lipid metabolism</keyword>
<gene>
    <name evidence="18" type="ORF">RCC_10360</name>
</gene>
<evidence type="ECO:0000256" key="1">
    <source>
        <dbReference type="ARBA" id="ARBA00005055"/>
    </source>
</evidence>
<keyword evidence="8 15" id="KW-0756">Sterol biosynthesis</keyword>
<dbReference type="InterPro" id="IPR020568">
    <property type="entry name" value="Ribosomal_Su5_D2-typ_SF"/>
</dbReference>
<dbReference type="InterPro" id="IPR014721">
    <property type="entry name" value="Ribsml_uS5_D2-typ_fold_subgr"/>
</dbReference>
<dbReference type="InterPro" id="IPR041431">
    <property type="entry name" value="Mvd1_C"/>
</dbReference>
<feature type="domain" description="Diphosphomevalonate decarboxylase-like N-terminal" evidence="17">
    <location>
        <begin position="12"/>
        <end position="181"/>
    </location>
</feature>
<dbReference type="InterPro" id="IPR053859">
    <property type="entry name" value="MVD-like_N"/>
</dbReference>
<evidence type="ECO:0000256" key="9">
    <source>
        <dbReference type="ARBA" id="ARBA00023098"/>
    </source>
</evidence>
<dbReference type="GO" id="GO:0005829">
    <property type="term" value="C:cytosol"/>
    <property type="evidence" value="ECO:0007669"/>
    <property type="project" value="InterPro"/>
</dbReference>
<evidence type="ECO:0000256" key="2">
    <source>
        <dbReference type="ARBA" id="ARBA00008831"/>
    </source>
</evidence>
<evidence type="ECO:0000256" key="3">
    <source>
        <dbReference type="ARBA" id="ARBA00012296"/>
    </source>
</evidence>
<evidence type="ECO:0000256" key="5">
    <source>
        <dbReference type="ARBA" id="ARBA00022741"/>
    </source>
</evidence>
<evidence type="ECO:0000256" key="7">
    <source>
        <dbReference type="ARBA" id="ARBA00022955"/>
    </source>
</evidence>
<dbReference type="Gene3D" id="3.30.70.890">
    <property type="entry name" value="GHMP kinase, C-terminal domain"/>
    <property type="match status" value="1"/>
</dbReference>
<dbReference type="FunFam" id="3.30.230.10:FF:000018">
    <property type="entry name" value="Diphosphomevalonate decarboxylase"/>
    <property type="match status" value="1"/>
</dbReference>
<keyword evidence="5 14" id="KW-0547">Nucleotide-binding</keyword>
<dbReference type="Proteomes" id="UP000225277">
    <property type="component" value="Unassembled WGS sequence"/>
</dbReference>
<comment type="catalytic activity">
    <reaction evidence="13">
        <text>(R)-5-diphosphomevalonate + ATP = isopentenyl diphosphate + ADP + phosphate + CO2</text>
        <dbReference type="Rhea" id="RHEA:23732"/>
        <dbReference type="ChEBI" id="CHEBI:16526"/>
        <dbReference type="ChEBI" id="CHEBI:30616"/>
        <dbReference type="ChEBI" id="CHEBI:43474"/>
        <dbReference type="ChEBI" id="CHEBI:57557"/>
        <dbReference type="ChEBI" id="CHEBI:128769"/>
        <dbReference type="ChEBI" id="CHEBI:456216"/>
        <dbReference type="EC" id="4.1.1.33"/>
    </reaction>
    <physiologicalReaction direction="left-to-right" evidence="13">
        <dbReference type="Rhea" id="RHEA:23733"/>
    </physiologicalReaction>
</comment>
<evidence type="ECO:0000256" key="6">
    <source>
        <dbReference type="ARBA" id="ARBA00022840"/>
    </source>
</evidence>
<dbReference type="UniPathway" id="UPA00057">
    <property type="reaction ID" value="UER00100"/>
</dbReference>
<evidence type="ECO:0000259" key="16">
    <source>
        <dbReference type="Pfam" id="PF18376"/>
    </source>
</evidence>
<dbReference type="OrthoDB" id="10253702at2759"/>
<comment type="pathway">
    <text evidence="1 15">Isoprenoid biosynthesis; isopentenyl diphosphate biosynthesis via mevalonate pathway; isopentenyl diphosphate from (R)-mevalonate: step 3/3.</text>
</comment>
<keyword evidence="6 14" id="KW-0067">ATP-binding</keyword>
<evidence type="ECO:0000256" key="4">
    <source>
        <dbReference type="ARBA" id="ARBA00022516"/>
    </source>
</evidence>
<evidence type="ECO:0000313" key="18">
    <source>
        <dbReference type="EMBL" id="CZT24635.1"/>
    </source>
</evidence>
<keyword evidence="10 15" id="KW-1207">Sterol metabolism</keyword>
<dbReference type="Pfam" id="PF22700">
    <property type="entry name" value="MVD-like_N"/>
    <property type="match status" value="1"/>
</dbReference>
<dbReference type="Pfam" id="PF18376">
    <property type="entry name" value="MDD_C"/>
    <property type="match status" value="1"/>
</dbReference>
<proteinExistence type="inferred from homology"/>